<dbReference type="EMBL" id="CAIIXF020000005">
    <property type="protein sequence ID" value="CAH1783819.1"/>
    <property type="molecule type" value="Genomic_DNA"/>
</dbReference>
<evidence type="ECO:0000259" key="3">
    <source>
        <dbReference type="PROSITE" id="PS50966"/>
    </source>
</evidence>
<dbReference type="PANTHER" id="PTHR13518:SF1">
    <property type="entry name" value="C2ORF42 HOMOLOG"/>
    <property type="match status" value="1"/>
</dbReference>
<comment type="caution">
    <text evidence="4">The sequence shown here is derived from an EMBL/GenBank/DDBJ whole genome shotgun (WGS) entry which is preliminary data.</text>
</comment>
<feature type="region of interest" description="Disordered" evidence="2">
    <location>
        <begin position="352"/>
        <end position="377"/>
    </location>
</feature>
<feature type="domain" description="SWIM-type" evidence="3">
    <location>
        <begin position="217"/>
        <end position="264"/>
    </location>
</feature>
<keyword evidence="1" id="KW-0862">Zinc</keyword>
<dbReference type="InterPro" id="IPR007527">
    <property type="entry name" value="Znf_SWIM"/>
</dbReference>
<evidence type="ECO:0000313" key="5">
    <source>
        <dbReference type="Proteomes" id="UP000749559"/>
    </source>
</evidence>
<name>A0A8S4NUS3_OWEFU</name>
<organism evidence="4 5">
    <name type="scientific">Owenia fusiformis</name>
    <name type="common">Polychaete worm</name>
    <dbReference type="NCBI Taxonomy" id="6347"/>
    <lineage>
        <taxon>Eukaryota</taxon>
        <taxon>Metazoa</taxon>
        <taxon>Spiralia</taxon>
        <taxon>Lophotrochozoa</taxon>
        <taxon>Annelida</taxon>
        <taxon>Polychaeta</taxon>
        <taxon>Sedentaria</taxon>
        <taxon>Canalipalpata</taxon>
        <taxon>Sabellida</taxon>
        <taxon>Oweniida</taxon>
        <taxon>Oweniidae</taxon>
        <taxon>Owenia</taxon>
    </lineage>
</organism>
<dbReference type="InterPro" id="IPR029269">
    <property type="entry name" value="Zf-tcix"/>
</dbReference>
<evidence type="ECO:0000313" key="4">
    <source>
        <dbReference type="EMBL" id="CAH1783819.1"/>
    </source>
</evidence>
<proteinExistence type="predicted"/>
<dbReference type="OrthoDB" id="6506929at2759"/>
<evidence type="ECO:0000256" key="2">
    <source>
        <dbReference type="SAM" id="MobiDB-lite"/>
    </source>
</evidence>
<dbReference type="GO" id="GO:0008270">
    <property type="term" value="F:zinc ion binding"/>
    <property type="evidence" value="ECO:0007669"/>
    <property type="project" value="UniProtKB-KW"/>
</dbReference>
<dbReference type="InterPro" id="IPR026049">
    <property type="entry name" value="C2orf42"/>
</dbReference>
<dbReference type="PROSITE" id="PS50966">
    <property type="entry name" value="ZF_SWIM"/>
    <property type="match status" value="1"/>
</dbReference>
<accession>A0A8S4NUS3</accession>
<feature type="region of interest" description="Disordered" evidence="2">
    <location>
        <begin position="313"/>
        <end position="336"/>
    </location>
</feature>
<dbReference type="AlphaFoldDB" id="A0A8S4NUS3"/>
<sequence>MTSPDKMKSLFQDLGKPTMRGVRKCPNCGIFNGTRGVTCKNKQCGMVFKSSGKRKNNNIDAVKVITGSTVQVFSARIRDRGPDYRSFVELPLVQDMDGNVAESVDPEVLSAAARCYAESCPNNPNNQKEPTDLEVEIHPPCTHIKSAINCITEAEPLTLKNSILNSLQVSNETKQAIWLLATETTGPLVQRVTKNVMVVKCKPSGKHPLGFLHFTFYETSRQRSVPEHKFQCSCRQFKVYKTDVTKEECQKRCVHFYACICAFASEEKLAQEFEFYINLDSSAPERRLLSIYTTAASQDNTNVGDEGEEVAIIIDQDNSDTPAPEPAKKRKKDDSVVQASNALLTLQDSLNTPTKEYSPLKHKPTTPGSTNKTQLTPAKKSLVLGGSVLEEETVEINFHQWLGSVTERINQTMHYQFDGNPEPLVFHAPQIYFDCLQQRISGGQKKKRLPNSTTGFIRKDALPLGTFMKYTWHITNILQVKQIFDTPDMTLDVTRSFIENRDGTYDCYEVPSISMDNIMKKQTPIRPFELKTYLKVGMTAPDQTEATPFIIEWIPDILPKSRIGELRIKFEYGHQRNGHKEDRTVQALAQPLDEVPPTLYRFTKLDHNQS</sequence>
<dbReference type="GO" id="GO:0005634">
    <property type="term" value="C:nucleus"/>
    <property type="evidence" value="ECO:0007669"/>
    <property type="project" value="TreeGrafter"/>
</dbReference>
<dbReference type="Proteomes" id="UP000749559">
    <property type="component" value="Unassembled WGS sequence"/>
</dbReference>
<gene>
    <name evidence="4" type="ORF">OFUS_LOCUS10111</name>
</gene>
<keyword evidence="1" id="KW-0863">Zinc-finger</keyword>
<reference evidence="4" key="1">
    <citation type="submission" date="2022-03" db="EMBL/GenBank/DDBJ databases">
        <authorList>
            <person name="Martin C."/>
        </authorList>
    </citation>
    <scope>NUCLEOTIDE SEQUENCE</scope>
</reference>
<feature type="compositionally biased region" description="Polar residues" evidence="2">
    <location>
        <begin position="366"/>
        <end position="376"/>
    </location>
</feature>
<keyword evidence="5" id="KW-1185">Reference proteome</keyword>
<evidence type="ECO:0000256" key="1">
    <source>
        <dbReference type="PROSITE-ProRule" id="PRU00325"/>
    </source>
</evidence>
<protein>
    <recommendedName>
        <fullName evidence="3">SWIM-type domain-containing protein</fullName>
    </recommendedName>
</protein>
<dbReference type="PANTHER" id="PTHR13518">
    <property type="entry name" value="PUTATIVE TREBLE-CLEF ZINC-FINGER C2ORF42 FAMILY MEMBER"/>
    <property type="match status" value="1"/>
</dbReference>
<keyword evidence="1" id="KW-0479">Metal-binding</keyword>
<dbReference type="Pfam" id="PF14952">
    <property type="entry name" value="zf-tcix"/>
    <property type="match status" value="1"/>
</dbReference>